<feature type="binding site" evidence="12">
    <location>
        <begin position="45"/>
        <end position="46"/>
    </location>
    <ligand>
        <name>FMN</name>
        <dbReference type="ChEBI" id="CHEBI:58210"/>
    </ligand>
</feature>
<dbReference type="NCBIfam" id="TIGR01037">
    <property type="entry name" value="pyrD_sub1_fam"/>
    <property type="match status" value="1"/>
</dbReference>
<comment type="catalytic activity">
    <reaction evidence="12">
        <text>(S)-dihydroorotate + A = orotate + AH2</text>
        <dbReference type="Rhea" id="RHEA:18073"/>
        <dbReference type="ChEBI" id="CHEBI:13193"/>
        <dbReference type="ChEBI" id="CHEBI:17499"/>
        <dbReference type="ChEBI" id="CHEBI:30839"/>
        <dbReference type="ChEBI" id="CHEBI:30864"/>
    </reaction>
</comment>
<dbReference type="PROSITE" id="PS00911">
    <property type="entry name" value="DHODEHASE_1"/>
    <property type="match status" value="1"/>
</dbReference>
<dbReference type="FunFam" id="3.20.20.70:FF:000069">
    <property type="entry name" value="Dihydroorotate dehydrogenase"/>
    <property type="match status" value="1"/>
</dbReference>
<feature type="active site" description="Nucleophile" evidence="12">
    <location>
        <position position="131"/>
    </location>
</feature>
<organism evidence="14 15">
    <name type="scientific">Massilimicrobiota timonensis</name>
    <dbReference type="NCBI Taxonomy" id="1776392"/>
    <lineage>
        <taxon>Bacteria</taxon>
        <taxon>Bacillati</taxon>
        <taxon>Bacillota</taxon>
        <taxon>Erysipelotrichia</taxon>
        <taxon>Erysipelotrichales</taxon>
        <taxon>Erysipelotrichaceae</taxon>
        <taxon>Massilimicrobiota</taxon>
    </lineage>
</organism>
<accession>A0A1Y4SZQ6</accession>
<dbReference type="RefSeq" id="WP_087357492.1">
    <property type="nucleotide sequence ID" value="NZ_NFLJ01000008.1"/>
</dbReference>
<comment type="similarity">
    <text evidence="3 12">Belongs to the dihydroorotate dehydrogenase family. Type 1 subfamily.</text>
</comment>
<evidence type="ECO:0000313" key="15">
    <source>
        <dbReference type="Proteomes" id="UP000195305"/>
    </source>
</evidence>
<dbReference type="SUPFAM" id="SSF51395">
    <property type="entry name" value="FMN-linked oxidoreductases"/>
    <property type="match status" value="1"/>
</dbReference>
<evidence type="ECO:0000256" key="12">
    <source>
        <dbReference type="HAMAP-Rule" id="MF_00224"/>
    </source>
</evidence>
<dbReference type="InterPro" id="IPR050074">
    <property type="entry name" value="DHO_dehydrogenase"/>
</dbReference>
<feature type="binding site" evidence="12">
    <location>
        <begin position="69"/>
        <end position="73"/>
    </location>
    <ligand>
        <name>substrate</name>
    </ligand>
</feature>
<evidence type="ECO:0000256" key="10">
    <source>
        <dbReference type="ARBA" id="ARBA00023027"/>
    </source>
</evidence>
<dbReference type="GO" id="GO:0004589">
    <property type="term" value="F:dihydroorotate dehydrogenase (NAD+) activity"/>
    <property type="evidence" value="ECO:0007669"/>
    <property type="project" value="UniProtKB-EC"/>
</dbReference>
<dbReference type="InterPro" id="IPR001295">
    <property type="entry name" value="Dihydroorotate_DH_CS"/>
</dbReference>
<dbReference type="EMBL" id="NFLJ01000008">
    <property type="protein sequence ID" value="OUQ35417.1"/>
    <property type="molecule type" value="Genomic_DNA"/>
</dbReference>
<feature type="binding site" evidence="12">
    <location>
        <position position="218"/>
    </location>
    <ligand>
        <name>FMN</name>
        <dbReference type="ChEBI" id="CHEBI:58210"/>
    </ligand>
</feature>
<evidence type="ECO:0000256" key="8">
    <source>
        <dbReference type="ARBA" id="ARBA00022975"/>
    </source>
</evidence>
<evidence type="ECO:0000259" key="13">
    <source>
        <dbReference type="Pfam" id="PF01180"/>
    </source>
</evidence>
<comment type="cofactor">
    <cofactor evidence="12">
        <name>FMN</name>
        <dbReference type="ChEBI" id="CHEBI:58210"/>
    </cofactor>
    <text evidence="12">Binds 1 FMN per subunit.</text>
</comment>
<dbReference type="InterPro" id="IPR024920">
    <property type="entry name" value="Dihydroorotate_DH_1"/>
</dbReference>
<evidence type="ECO:0000256" key="1">
    <source>
        <dbReference type="ARBA" id="ARBA00004496"/>
    </source>
</evidence>
<dbReference type="PIRSF" id="PIRSF000164">
    <property type="entry name" value="DHO_oxidase"/>
    <property type="match status" value="1"/>
</dbReference>
<evidence type="ECO:0000256" key="6">
    <source>
        <dbReference type="ARBA" id="ARBA00022630"/>
    </source>
</evidence>
<feature type="binding site" evidence="12">
    <location>
        <begin position="244"/>
        <end position="245"/>
    </location>
    <ligand>
        <name>FMN</name>
        <dbReference type="ChEBI" id="CHEBI:58210"/>
    </ligand>
</feature>
<comment type="pathway">
    <text evidence="2">Pyrimidine metabolism; UMP biosynthesis via de novo pathway; orotate from (S)-dihydroorotate (NAD(+) route): step 1/1.</text>
</comment>
<dbReference type="PROSITE" id="PS00912">
    <property type="entry name" value="DHODEHASE_2"/>
    <property type="match status" value="1"/>
</dbReference>
<dbReference type="Proteomes" id="UP000195305">
    <property type="component" value="Unassembled WGS sequence"/>
</dbReference>
<feature type="binding site" evidence="12">
    <location>
        <position position="128"/>
    </location>
    <ligand>
        <name>substrate</name>
    </ligand>
</feature>
<feature type="binding site" evidence="12">
    <location>
        <position position="192"/>
    </location>
    <ligand>
        <name>FMN</name>
        <dbReference type="ChEBI" id="CHEBI:58210"/>
    </ligand>
</feature>
<sequence length="307" mass="32745">MVNLRVQLPGLDMKNPVIPASGTFGFGYEFAKFYDINCLGSMMLKGTTLEPRYGNPLPRIAEGPSGMLNAIGLQNPGVDAVMNEELEKLRPLYTDKVIANIGGSAIDDYVETARRISTHDMVGALELNISCPNVHAGGIQFGTNPEMAGEVTRAVKAVSQKPVYVKLSPNVTDIVAMAKAVEEAGADGITMINTLIGMRFDIKTGKPIIANKTGGYSGPAIFPVALRMVYQVSQAVSIPVIGMGGIASGKDAIEMMIAGASAVAVGCQNLIDPYACPKIIEEMNEILDNMGIEDIHEIIGRSHQYEK</sequence>
<keyword evidence="5 12" id="KW-0963">Cytoplasm</keyword>
<dbReference type="GO" id="GO:0006207">
    <property type="term" value="P:'de novo' pyrimidine nucleobase biosynthetic process"/>
    <property type="evidence" value="ECO:0007669"/>
    <property type="project" value="InterPro"/>
</dbReference>
<feature type="binding site" evidence="12">
    <location>
        <position position="21"/>
    </location>
    <ligand>
        <name>FMN</name>
        <dbReference type="ChEBI" id="CHEBI:58210"/>
    </ligand>
</feature>
<evidence type="ECO:0000256" key="4">
    <source>
        <dbReference type="ARBA" id="ARBA00011669"/>
    </source>
</evidence>
<feature type="domain" description="Dihydroorotate dehydrogenase catalytic" evidence="13">
    <location>
        <begin position="4"/>
        <end position="287"/>
    </location>
</feature>
<dbReference type="HAMAP" id="MF_00224">
    <property type="entry name" value="DHO_dh_type1"/>
    <property type="match status" value="1"/>
</dbReference>
<dbReference type="EC" id="1.3.-.-" evidence="12"/>
<keyword evidence="9 12" id="KW-0560">Oxidoreductase</keyword>
<dbReference type="Pfam" id="PF01180">
    <property type="entry name" value="DHO_dh"/>
    <property type="match status" value="1"/>
</dbReference>
<keyword evidence="6 12" id="KW-0285">Flavoprotein</keyword>
<dbReference type="InterPro" id="IPR005720">
    <property type="entry name" value="Dihydroorotate_DH_cat"/>
</dbReference>
<dbReference type="CDD" id="cd04740">
    <property type="entry name" value="DHOD_1B_like"/>
    <property type="match status" value="1"/>
</dbReference>
<dbReference type="PANTHER" id="PTHR48109">
    <property type="entry name" value="DIHYDROOROTATE DEHYDROGENASE (QUINONE), MITOCHONDRIAL-RELATED"/>
    <property type="match status" value="1"/>
</dbReference>
<keyword evidence="15" id="KW-1185">Reference proteome</keyword>
<proteinExistence type="inferred from homology"/>
<feature type="binding site" evidence="12">
    <location>
        <begin position="193"/>
        <end position="194"/>
    </location>
    <ligand>
        <name>substrate</name>
    </ligand>
</feature>
<dbReference type="GO" id="GO:0044205">
    <property type="term" value="P:'de novo' UMP biosynthetic process"/>
    <property type="evidence" value="ECO:0007669"/>
    <property type="project" value="UniProtKB-UniRule"/>
</dbReference>
<comment type="catalytic activity">
    <reaction evidence="11">
        <text>(S)-dihydroorotate + NAD(+) = orotate + NADH + H(+)</text>
        <dbReference type="Rhea" id="RHEA:13513"/>
        <dbReference type="ChEBI" id="CHEBI:15378"/>
        <dbReference type="ChEBI" id="CHEBI:30839"/>
        <dbReference type="ChEBI" id="CHEBI:30864"/>
        <dbReference type="ChEBI" id="CHEBI:57540"/>
        <dbReference type="ChEBI" id="CHEBI:57945"/>
        <dbReference type="EC" id="1.3.1.14"/>
    </reaction>
</comment>
<keyword evidence="10" id="KW-0520">NAD</keyword>
<evidence type="ECO:0000313" key="14">
    <source>
        <dbReference type="EMBL" id="OUQ35417.1"/>
    </source>
</evidence>
<evidence type="ECO:0000256" key="7">
    <source>
        <dbReference type="ARBA" id="ARBA00022643"/>
    </source>
</evidence>
<keyword evidence="7 12" id="KW-0288">FMN</keyword>
<keyword evidence="8 12" id="KW-0665">Pyrimidine biosynthesis</keyword>
<dbReference type="InterPro" id="IPR012135">
    <property type="entry name" value="Dihydroorotate_DH_1_2"/>
</dbReference>
<feature type="binding site" evidence="12">
    <location>
        <position position="100"/>
    </location>
    <ligand>
        <name>FMN</name>
        <dbReference type="ChEBI" id="CHEBI:58210"/>
    </ligand>
</feature>
<dbReference type="PANTHER" id="PTHR48109:SF1">
    <property type="entry name" value="DIHYDROOROTATE DEHYDROGENASE (FUMARATE)"/>
    <property type="match status" value="1"/>
</dbReference>
<comment type="caution">
    <text evidence="14">The sequence shown here is derived from an EMBL/GenBank/DDBJ whole genome shotgun (WGS) entry which is preliminary data.</text>
</comment>
<dbReference type="InterPro" id="IPR033888">
    <property type="entry name" value="DHOD_1B"/>
</dbReference>
<dbReference type="GO" id="GO:0005737">
    <property type="term" value="C:cytoplasm"/>
    <property type="evidence" value="ECO:0007669"/>
    <property type="project" value="UniProtKB-SubCell"/>
</dbReference>
<name>A0A1Y4SZQ6_9FIRM</name>
<feature type="binding site" evidence="12">
    <location>
        <position position="166"/>
    </location>
    <ligand>
        <name>FMN</name>
        <dbReference type="ChEBI" id="CHEBI:58210"/>
    </ligand>
</feature>
<dbReference type="Gene3D" id="3.20.20.70">
    <property type="entry name" value="Aldolase class I"/>
    <property type="match status" value="1"/>
</dbReference>
<dbReference type="NCBIfam" id="NF005574">
    <property type="entry name" value="PRK07259.1"/>
    <property type="match status" value="1"/>
</dbReference>
<evidence type="ECO:0000256" key="5">
    <source>
        <dbReference type="ARBA" id="ARBA00022490"/>
    </source>
</evidence>
<feature type="binding site" evidence="12">
    <location>
        <position position="45"/>
    </location>
    <ligand>
        <name>substrate</name>
    </ligand>
</feature>
<evidence type="ECO:0000256" key="11">
    <source>
        <dbReference type="ARBA" id="ARBA00048996"/>
    </source>
</evidence>
<dbReference type="InterPro" id="IPR049622">
    <property type="entry name" value="Dihydroorotate_DH_I"/>
</dbReference>
<dbReference type="OrthoDB" id="9794954at2"/>
<reference evidence="14 15" key="1">
    <citation type="journal article" date="2018" name="BMC Genomics">
        <title>Whole genome sequencing and function prediction of 133 gut anaerobes isolated from chicken caecum in pure cultures.</title>
        <authorList>
            <person name="Medvecky M."/>
            <person name="Cejkova D."/>
            <person name="Polansky O."/>
            <person name="Karasova D."/>
            <person name="Kubasova T."/>
            <person name="Cizek A."/>
            <person name="Rychlik I."/>
        </authorList>
    </citation>
    <scope>NUCLEOTIDE SEQUENCE [LARGE SCALE GENOMIC DNA]</scope>
    <source>
        <strain evidence="14 15">An13</strain>
    </source>
</reference>
<evidence type="ECO:0000256" key="9">
    <source>
        <dbReference type="ARBA" id="ARBA00023002"/>
    </source>
</evidence>
<comment type="function">
    <text evidence="12">Catalyzes the conversion of dihydroorotate to orotate.</text>
</comment>
<evidence type="ECO:0000256" key="3">
    <source>
        <dbReference type="ARBA" id="ARBA00008008"/>
    </source>
</evidence>
<dbReference type="AlphaFoldDB" id="A0A1Y4SZQ6"/>
<gene>
    <name evidence="12" type="primary">pyrD</name>
    <name evidence="14" type="ORF">B5E75_03955</name>
</gene>
<evidence type="ECO:0000256" key="2">
    <source>
        <dbReference type="ARBA" id="ARBA00004715"/>
    </source>
</evidence>
<dbReference type="UniPathway" id="UPA00070"/>
<comment type="subcellular location">
    <subcellularLocation>
        <location evidence="1 12">Cytoplasm</location>
    </subcellularLocation>
</comment>
<dbReference type="InterPro" id="IPR013785">
    <property type="entry name" value="Aldolase_TIM"/>
</dbReference>
<comment type="caution">
    <text evidence="12">Lacks conserved residue(s) required for the propagation of feature annotation.</text>
</comment>
<protein>
    <recommendedName>
        <fullName evidence="12">Dihydroorotate dehydrogenase</fullName>
        <shortName evidence="12">DHOD</shortName>
        <shortName evidence="12">DHODase</shortName>
        <shortName evidence="12">DHOdehase</shortName>
        <ecNumber evidence="12">1.3.-.-</ecNumber>
    </recommendedName>
</protein>
<feature type="binding site" evidence="12">
    <location>
        <position position="128"/>
    </location>
    <ligand>
        <name>FMN</name>
        <dbReference type="ChEBI" id="CHEBI:58210"/>
    </ligand>
</feature>
<comment type="subunit">
    <text evidence="4">Heterotetramer of 2 PyrK and 2 PyrD type B subunits.</text>
</comment>